<protein>
    <recommendedName>
        <fullName evidence="5">Pentatricopeptide repeat-containing protein</fullName>
    </recommendedName>
</protein>
<reference evidence="3 4" key="1">
    <citation type="journal article" date="2023" name="Hortic Res">
        <title>Pangenome of water caltrop reveals structural variations and asymmetric subgenome divergence after allopolyploidization.</title>
        <authorList>
            <person name="Zhang X."/>
            <person name="Chen Y."/>
            <person name="Wang L."/>
            <person name="Yuan Y."/>
            <person name="Fang M."/>
            <person name="Shi L."/>
            <person name="Lu R."/>
            <person name="Comes H.P."/>
            <person name="Ma Y."/>
            <person name="Chen Y."/>
            <person name="Huang G."/>
            <person name="Zhou Y."/>
            <person name="Zheng Z."/>
            <person name="Qiu Y."/>
        </authorList>
    </citation>
    <scope>NUCLEOTIDE SEQUENCE [LARGE SCALE GENOMIC DNA]</scope>
    <source>
        <tissue evidence="3">Roots</tissue>
    </source>
</reference>
<dbReference type="NCBIfam" id="TIGR00756">
    <property type="entry name" value="PPR"/>
    <property type="match status" value="1"/>
</dbReference>
<dbReference type="GO" id="GO:0003723">
    <property type="term" value="F:RNA binding"/>
    <property type="evidence" value="ECO:0007669"/>
    <property type="project" value="InterPro"/>
</dbReference>
<dbReference type="Gene3D" id="1.25.40.10">
    <property type="entry name" value="Tetratricopeptide repeat domain"/>
    <property type="match status" value="1"/>
</dbReference>
<sequence length="375" mass="42507">MTWLISRSFIRCLHLRGAEMVNPRPPHWALEVKFINLLRLYGASKRLLQIQAQVLVHGFGHNDYINPKIIALCFQTGKIDHARKVFEHIPSPHASLWNAMFKGYCQSEMYRDVVVLFSYMKGMDIMPNCFTFPIVLKSCGKIGALVEGREVHCLLIKAGFKGNPFIGTSLIDMYSGGREIDSAFKAFSELLDRNVVAWTSMVNSPWGKSGTCTKQMTGLESFGNRTSDMTLTYICPLNECKLGHHTELLISHMNYTSKRFYPLYIGGDFVYNVGVQMVYVNHCTSCRDEDPHVDENSMSPSDWASSNYRFGANPISINLMADRRGKDIKREKVGMFLSYSHSLHGISISICSAALRERQGDCSWTGGEAEEHYWH</sequence>
<dbReference type="EMBL" id="JAXIOK010000015">
    <property type="protein sequence ID" value="KAK4753735.1"/>
    <property type="molecule type" value="Genomic_DNA"/>
</dbReference>
<evidence type="ECO:0000313" key="4">
    <source>
        <dbReference type="Proteomes" id="UP001345219"/>
    </source>
</evidence>
<feature type="repeat" description="PPR" evidence="2">
    <location>
        <begin position="93"/>
        <end position="127"/>
    </location>
</feature>
<accession>A0AAN7JSE4</accession>
<keyword evidence="4" id="KW-1185">Reference proteome</keyword>
<dbReference type="InterPro" id="IPR011990">
    <property type="entry name" value="TPR-like_helical_dom_sf"/>
</dbReference>
<evidence type="ECO:0000256" key="2">
    <source>
        <dbReference type="PROSITE-ProRule" id="PRU00708"/>
    </source>
</evidence>
<name>A0AAN7JSE4_9MYRT</name>
<dbReference type="PANTHER" id="PTHR47926:SF371">
    <property type="entry name" value="TETRATRICOPEPTIDE REPEAT-LIKE SUPERFAMILY PROTEIN"/>
    <property type="match status" value="1"/>
</dbReference>
<gene>
    <name evidence="3" type="ORF">SAY87_001839</name>
</gene>
<dbReference type="GO" id="GO:0009451">
    <property type="term" value="P:RNA modification"/>
    <property type="evidence" value="ECO:0007669"/>
    <property type="project" value="InterPro"/>
</dbReference>
<evidence type="ECO:0008006" key="5">
    <source>
        <dbReference type="Google" id="ProtNLM"/>
    </source>
</evidence>
<dbReference type="Proteomes" id="UP001345219">
    <property type="component" value="Chromosome 2"/>
</dbReference>
<dbReference type="PANTHER" id="PTHR47926">
    <property type="entry name" value="PENTATRICOPEPTIDE REPEAT-CONTAINING PROTEIN"/>
    <property type="match status" value="1"/>
</dbReference>
<comment type="caution">
    <text evidence="3">The sequence shown here is derived from an EMBL/GenBank/DDBJ whole genome shotgun (WGS) entry which is preliminary data.</text>
</comment>
<keyword evidence="1" id="KW-0677">Repeat</keyword>
<proteinExistence type="predicted"/>
<dbReference type="AlphaFoldDB" id="A0AAN7JSE4"/>
<organism evidence="3 4">
    <name type="scientific">Trapa incisa</name>
    <dbReference type="NCBI Taxonomy" id="236973"/>
    <lineage>
        <taxon>Eukaryota</taxon>
        <taxon>Viridiplantae</taxon>
        <taxon>Streptophyta</taxon>
        <taxon>Embryophyta</taxon>
        <taxon>Tracheophyta</taxon>
        <taxon>Spermatophyta</taxon>
        <taxon>Magnoliopsida</taxon>
        <taxon>eudicotyledons</taxon>
        <taxon>Gunneridae</taxon>
        <taxon>Pentapetalae</taxon>
        <taxon>rosids</taxon>
        <taxon>malvids</taxon>
        <taxon>Myrtales</taxon>
        <taxon>Lythraceae</taxon>
        <taxon>Trapa</taxon>
    </lineage>
</organism>
<dbReference type="InterPro" id="IPR046960">
    <property type="entry name" value="PPR_At4g14850-like_plant"/>
</dbReference>
<evidence type="ECO:0000256" key="1">
    <source>
        <dbReference type="ARBA" id="ARBA00022737"/>
    </source>
</evidence>
<dbReference type="PROSITE" id="PS51375">
    <property type="entry name" value="PPR"/>
    <property type="match status" value="1"/>
</dbReference>
<evidence type="ECO:0000313" key="3">
    <source>
        <dbReference type="EMBL" id="KAK4753735.1"/>
    </source>
</evidence>
<dbReference type="InterPro" id="IPR002885">
    <property type="entry name" value="PPR_rpt"/>
</dbReference>
<dbReference type="Pfam" id="PF13041">
    <property type="entry name" value="PPR_2"/>
    <property type="match status" value="1"/>
</dbReference>